<dbReference type="EMBL" id="QNRQ01000006">
    <property type="protein sequence ID" value="RBP38805.1"/>
    <property type="molecule type" value="Genomic_DNA"/>
</dbReference>
<proteinExistence type="predicted"/>
<keyword evidence="2" id="KW-1185">Reference proteome</keyword>
<protein>
    <submittedName>
        <fullName evidence="1">Uncharacterized protein</fullName>
    </submittedName>
</protein>
<reference evidence="1 2" key="1">
    <citation type="submission" date="2018-06" db="EMBL/GenBank/DDBJ databases">
        <title>Genomic Encyclopedia of Type Strains, Phase IV (KMG-IV): sequencing the most valuable type-strain genomes for metagenomic binning, comparative biology and taxonomic classification.</title>
        <authorList>
            <person name="Goeker M."/>
        </authorList>
    </citation>
    <scope>NUCLEOTIDE SEQUENCE [LARGE SCALE GENOMIC DNA]</scope>
    <source>
        <strain evidence="1 2">DSM 25520</strain>
    </source>
</reference>
<evidence type="ECO:0000313" key="2">
    <source>
        <dbReference type="Proteomes" id="UP000253628"/>
    </source>
</evidence>
<dbReference type="AlphaFoldDB" id="A0A366HC68"/>
<accession>A0A366HC68</accession>
<gene>
    <name evidence="1" type="ORF">DFR37_10697</name>
</gene>
<dbReference type="Proteomes" id="UP000253628">
    <property type="component" value="Unassembled WGS sequence"/>
</dbReference>
<organism evidence="1 2">
    <name type="scientific">Eoetvoesiella caeni</name>
    <dbReference type="NCBI Taxonomy" id="645616"/>
    <lineage>
        <taxon>Bacteria</taxon>
        <taxon>Pseudomonadati</taxon>
        <taxon>Pseudomonadota</taxon>
        <taxon>Betaproteobacteria</taxon>
        <taxon>Burkholderiales</taxon>
        <taxon>Alcaligenaceae</taxon>
        <taxon>Eoetvoesiella</taxon>
    </lineage>
</organism>
<sequence length="92" mass="10116">MAIQEFIVSSAPVRPNVAVQPFPLVEQAARHAADLWWQTAPLTMAAWRDNRFDALQSGLGFDAEALHARKRTFDIAFARRIGEVIAGAAGRV</sequence>
<comment type="caution">
    <text evidence="1">The sequence shown here is derived from an EMBL/GenBank/DDBJ whole genome shotgun (WGS) entry which is preliminary data.</text>
</comment>
<name>A0A366HC68_9BURK</name>
<dbReference type="RefSeq" id="WP_147251622.1">
    <property type="nucleotide sequence ID" value="NZ_JACCEU010000007.1"/>
</dbReference>
<evidence type="ECO:0000313" key="1">
    <source>
        <dbReference type="EMBL" id="RBP38805.1"/>
    </source>
</evidence>